<keyword evidence="3 11" id="KW-0347">Helicase</keyword>
<dbReference type="SUPFAM" id="SSF52540">
    <property type="entry name" value="P-loop containing nucleoside triphosphate hydrolases"/>
    <property type="match status" value="1"/>
</dbReference>
<protein>
    <submittedName>
        <fullName evidence="11">RNA helicase</fullName>
    </submittedName>
</protein>
<dbReference type="PROSITE" id="PS51192">
    <property type="entry name" value="HELICASE_ATP_BIND_1"/>
    <property type="match status" value="1"/>
</dbReference>
<dbReference type="CDD" id="cd18787">
    <property type="entry name" value="SF2_C_DEAD"/>
    <property type="match status" value="1"/>
</dbReference>
<evidence type="ECO:0000259" key="8">
    <source>
        <dbReference type="PROSITE" id="PS51192"/>
    </source>
</evidence>
<dbReference type="AlphaFoldDB" id="A0A147ESM2"/>
<name>A0A147ESM2_MICTE</name>
<feature type="short sequence motif" description="Q motif" evidence="6">
    <location>
        <begin position="241"/>
        <end position="269"/>
    </location>
</feature>
<dbReference type="PANTHER" id="PTHR47959">
    <property type="entry name" value="ATP-DEPENDENT RNA HELICASE RHLE-RELATED"/>
    <property type="match status" value="1"/>
</dbReference>
<feature type="non-terminal residue" evidence="11">
    <location>
        <position position="1"/>
    </location>
</feature>
<dbReference type="PROSITE" id="PS51195">
    <property type="entry name" value="Q_MOTIF"/>
    <property type="match status" value="1"/>
</dbReference>
<dbReference type="InterPro" id="IPR044742">
    <property type="entry name" value="DEAD/DEAH_RhlB"/>
</dbReference>
<dbReference type="PANTHER" id="PTHR47959:SF13">
    <property type="entry name" value="ATP-DEPENDENT RNA HELICASE RHLE"/>
    <property type="match status" value="1"/>
</dbReference>
<evidence type="ECO:0000259" key="10">
    <source>
        <dbReference type="PROSITE" id="PS51195"/>
    </source>
</evidence>
<evidence type="ECO:0000259" key="9">
    <source>
        <dbReference type="PROSITE" id="PS51194"/>
    </source>
</evidence>
<dbReference type="GO" id="GO:0016787">
    <property type="term" value="F:hydrolase activity"/>
    <property type="evidence" value="ECO:0007669"/>
    <property type="project" value="UniProtKB-KW"/>
</dbReference>
<evidence type="ECO:0000256" key="6">
    <source>
        <dbReference type="PROSITE-ProRule" id="PRU00552"/>
    </source>
</evidence>
<evidence type="ECO:0000256" key="3">
    <source>
        <dbReference type="ARBA" id="ARBA00022806"/>
    </source>
</evidence>
<gene>
    <name evidence="11" type="ORF">NS220_17540</name>
</gene>
<reference evidence="11 12" key="1">
    <citation type="journal article" date="2016" name="Front. Microbiol.">
        <title>Genomic Resource of Rice Seed Associated Bacteria.</title>
        <authorList>
            <person name="Midha S."/>
            <person name="Bansal K."/>
            <person name="Sharma S."/>
            <person name="Kumar N."/>
            <person name="Patil P.P."/>
            <person name="Chaudhry V."/>
            <person name="Patil P.B."/>
        </authorList>
    </citation>
    <scope>NUCLEOTIDE SEQUENCE [LARGE SCALE GENOMIC DNA]</scope>
    <source>
        <strain evidence="11 12">NS220</strain>
    </source>
</reference>
<dbReference type="PATRIC" id="fig|2033.6.peg.1148"/>
<feature type="domain" description="Helicase ATP-binding" evidence="8">
    <location>
        <begin position="272"/>
        <end position="450"/>
    </location>
</feature>
<dbReference type="InterPro" id="IPR001650">
    <property type="entry name" value="Helicase_C-like"/>
</dbReference>
<comment type="similarity">
    <text evidence="5">Belongs to the DEAD box helicase family.</text>
</comment>
<keyword evidence="2" id="KW-0378">Hydrolase</keyword>
<proteinExistence type="inferred from homology"/>
<dbReference type="InterPro" id="IPR027417">
    <property type="entry name" value="P-loop_NTPase"/>
</dbReference>
<organism evidence="11 12">
    <name type="scientific">Microbacterium testaceum</name>
    <name type="common">Aureobacterium testaceum</name>
    <name type="synonym">Brevibacterium testaceum</name>
    <dbReference type="NCBI Taxonomy" id="2033"/>
    <lineage>
        <taxon>Bacteria</taxon>
        <taxon>Bacillati</taxon>
        <taxon>Actinomycetota</taxon>
        <taxon>Actinomycetes</taxon>
        <taxon>Micrococcales</taxon>
        <taxon>Microbacteriaceae</taxon>
        <taxon>Microbacterium</taxon>
    </lineage>
</organism>
<dbReference type="InterPro" id="IPR014014">
    <property type="entry name" value="RNA_helicase_DEAD_Q_motif"/>
</dbReference>
<dbReference type="GO" id="GO:0005524">
    <property type="term" value="F:ATP binding"/>
    <property type="evidence" value="ECO:0007669"/>
    <property type="project" value="UniProtKB-KW"/>
</dbReference>
<dbReference type="InterPro" id="IPR011545">
    <property type="entry name" value="DEAD/DEAH_box_helicase_dom"/>
</dbReference>
<dbReference type="Gene3D" id="3.40.50.300">
    <property type="entry name" value="P-loop containing nucleotide triphosphate hydrolases"/>
    <property type="match status" value="2"/>
</dbReference>
<accession>A0A147ESM2</accession>
<dbReference type="CDD" id="cd00268">
    <property type="entry name" value="DEADc"/>
    <property type="match status" value="1"/>
</dbReference>
<dbReference type="PROSITE" id="PS51194">
    <property type="entry name" value="HELICASE_CTER"/>
    <property type="match status" value="1"/>
</dbReference>
<dbReference type="SMART" id="SM00490">
    <property type="entry name" value="HELICc"/>
    <property type="match status" value="1"/>
</dbReference>
<feature type="domain" description="Helicase C-terminal" evidence="9">
    <location>
        <begin position="473"/>
        <end position="621"/>
    </location>
</feature>
<dbReference type="InterPro" id="IPR014001">
    <property type="entry name" value="Helicase_ATP-bd"/>
</dbReference>
<dbReference type="Pfam" id="PF00270">
    <property type="entry name" value="DEAD"/>
    <property type="match status" value="1"/>
</dbReference>
<keyword evidence="4" id="KW-0067">ATP-binding</keyword>
<evidence type="ECO:0000256" key="4">
    <source>
        <dbReference type="ARBA" id="ARBA00022840"/>
    </source>
</evidence>
<dbReference type="InterPro" id="IPR050079">
    <property type="entry name" value="DEAD_box_RNA_helicase"/>
</dbReference>
<sequence>SSAPDDRFGRSDRDATAGRRDERPARSFDDRPRRDVGDRPARSFDRRDERPARGDDRPARSFDRAERPARSFDRDERPRRDAGDRPARSFDRSDRPARSFDRNDRPARSFDRSDRPARSFDERPRRDFGERPARSFDRNDRPARSFDRNDRPARSFDRSDRPARSFDDRPRRDFGERPARSFDRTDRPARSFDDRPRRNDGPGRSDWNATPKRSAEHEQRVDVVHERLQAQAVDAATVTDAGFADLGLGDNIVRALAGLGAASPFPIQAATVAPILEGRDVLARGRTGSGKTIAFGAPLVESILRAQAGKRREFGRAPKALILAPTRELALQIDRTVQVIARSVGLFTTQVYGGVPQARQVGALKKGVDIVIGTPGRIEDLLNQGKLDLSEVQIAVLDEADHMCELGFLEPVQRILRATADGSQKLLFSATLDREVAALVDEFLVEPAVYEVAGEDQDSSTIEHRVLVIEHRDKAQILDSLVDRDGRTLVFARTRAYAEMLAEQFDEAGIAAVALHGDLNQQKRTRNLEKLTSGRVNVLVATDVAARGIHVDDIDLVIQADAPDEYKTYLHRSGRTGRAGRSGTVVTLITRQRQRRMTELLDRAEIDAPFESAQLGDDLLEEISGRQLADVTS</sequence>
<dbReference type="GO" id="GO:0005829">
    <property type="term" value="C:cytosol"/>
    <property type="evidence" value="ECO:0007669"/>
    <property type="project" value="TreeGrafter"/>
</dbReference>
<dbReference type="RefSeq" id="WP_058625264.1">
    <property type="nucleotide sequence ID" value="NZ_LDRT01000165.1"/>
</dbReference>
<dbReference type="Pfam" id="PF00271">
    <property type="entry name" value="Helicase_C"/>
    <property type="match status" value="1"/>
</dbReference>
<evidence type="ECO:0000256" key="1">
    <source>
        <dbReference type="ARBA" id="ARBA00022741"/>
    </source>
</evidence>
<feature type="region of interest" description="Disordered" evidence="7">
    <location>
        <begin position="1"/>
        <end position="220"/>
    </location>
</feature>
<evidence type="ECO:0000256" key="5">
    <source>
        <dbReference type="ARBA" id="ARBA00038437"/>
    </source>
</evidence>
<dbReference type="GO" id="GO:0003724">
    <property type="term" value="F:RNA helicase activity"/>
    <property type="evidence" value="ECO:0007669"/>
    <property type="project" value="InterPro"/>
</dbReference>
<dbReference type="Proteomes" id="UP000075025">
    <property type="component" value="Unassembled WGS sequence"/>
</dbReference>
<evidence type="ECO:0000313" key="11">
    <source>
        <dbReference type="EMBL" id="KTR87580.1"/>
    </source>
</evidence>
<evidence type="ECO:0000313" key="12">
    <source>
        <dbReference type="Proteomes" id="UP000075025"/>
    </source>
</evidence>
<feature type="domain" description="DEAD-box RNA helicase Q" evidence="10">
    <location>
        <begin position="241"/>
        <end position="269"/>
    </location>
</feature>
<dbReference type="OrthoDB" id="9805696at2"/>
<dbReference type="SMART" id="SM00487">
    <property type="entry name" value="DEXDc"/>
    <property type="match status" value="1"/>
</dbReference>
<evidence type="ECO:0000256" key="2">
    <source>
        <dbReference type="ARBA" id="ARBA00022801"/>
    </source>
</evidence>
<dbReference type="GO" id="GO:0003676">
    <property type="term" value="F:nucleic acid binding"/>
    <property type="evidence" value="ECO:0007669"/>
    <property type="project" value="InterPro"/>
</dbReference>
<evidence type="ECO:0000256" key="7">
    <source>
        <dbReference type="SAM" id="MobiDB-lite"/>
    </source>
</evidence>
<keyword evidence="1" id="KW-0547">Nucleotide-binding</keyword>
<comment type="caution">
    <text evidence="11">The sequence shown here is derived from an EMBL/GenBank/DDBJ whole genome shotgun (WGS) entry which is preliminary data.</text>
</comment>
<feature type="compositionally biased region" description="Basic and acidic residues" evidence="7">
    <location>
        <begin position="1"/>
        <end position="203"/>
    </location>
</feature>
<dbReference type="EMBL" id="LDRT01000165">
    <property type="protein sequence ID" value="KTR87580.1"/>
    <property type="molecule type" value="Genomic_DNA"/>
</dbReference>